<gene>
    <name evidence="2" type="ORF">RO21_11970</name>
</gene>
<dbReference type="RefSeq" id="WP_047978010.1">
    <property type="nucleotide sequence ID" value="NZ_JWIZ01000119.1"/>
</dbReference>
<dbReference type="Proteomes" id="UP000036270">
    <property type="component" value="Unassembled WGS sequence"/>
</dbReference>
<dbReference type="GO" id="GO:0043565">
    <property type="term" value="F:sequence-specific DNA binding"/>
    <property type="evidence" value="ECO:0007669"/>
    <property type="project" value="TreeGrafter"/>
</dbReference>
<dbReference type="GO" id="GO:0004803">
    <property type="term" value="F:transposase activity"/>
    <property type="evidence" value="ECO:0007669"/>
    <property type="project" value="InterPro"/>
</dbReference>
<evidence type="ECO:0000259" key="1">
    <source>
        <dbReference type="SMART" id="SM01321"/>
    </source>
</evidence>
<comment type="caution">
    <text evidence="2">The sequence shown here is derived from an EMBL/GenBank/DDBJ whole genome shotgun (WGS) entry which is preliminary data.</text>
</comment>
<evidence type="ECO:0000313" key="2">
    <source>
        <dbReference type="EMBL" id="KMK50416.1"/>
    </source>
</evidence>
<keyword evidence="3" id="KW-1185">Reference proteome</keyword>
<dbReference type="InterPro" id="IPR002686">
    <property type="entry name" value="Transposase_17"/>
</dbReference>
<dbReference type="STRING" id="67855.RO21_11970"/>
<protein>
    <recommendedName>
        <fullName evidence="1">Transposase IS200-like domain-containing protein</fullName>
    </recommendedName>
</protein>
<name>A0A0J5P2C4_9PAST</name>
<dbReference type="Gene3D" id="3.30.70.1290">
    <property type="entry name" value="Transposase IS200-like"/>
    <property type="match status" value="1"/>
</dbReference>
<feature type="domain" description="Transposase IS200-like" evidence="1">
    <location>
        <begin position="16"/>
        <end position="152"/>
    </location>
</feature>
<dbReference type="AlphaFoldDB" id="A0A0J5P2C4"/>
<accession>A0A0J5P2C4</accession>
<dbReference type="InterPro" id="IPR052715">
    <property type="entry name" value="RAYT_transposase"/>
</dbReference>
<evidence type="ECO:0000313" key="3">
    <source>
        <dbReference type="Proteomes" id="UP000036270"/>
    </source>
</evidence>
<dbReference type="SMART" id="SM01321">
    <property type="entry name" value="Y1_Tnp"/>
    <property type="match status" value="1"/>
</dbReference>
<dbReference type="SUPFAM" id="SSF143422">
    <property type="entry name" value="Transposase IS200-like"/>
    <property type="match status" value="1"/>
</dbReference>
<dbReference type="EMBL" id="JWIZ01000119">
    <property type="protein sequence ID" value="KMK50416.1"/>
    <property type="molecule type" value="Genomic_DNA"/>
</dbReference>
<sequence>MKTSNRKTTRVTWNSYQNGCYFVTVCTKNKTHYFGEIHHQTMYLSPLGFTLQKIIQNTPLVRPDSYIDIPIFIIMPNHFHFIITLNSDVDRHQHYFGAQRKNLASIIRGIKCALSGYAKQENLLFEWQRGYYEHIIRNENAFQKIYQYIENNVINWDKDCFY</sequence>
<dbReference type="PANTHER" id="PTHR36966">
    <property type="entry name" value="REP-ASSOCIATED TYROSINE TRANSPOSASE"/>
    <property type="match status" value="1"/>
</dbReference>
<organism evidence="2 3">
    <name type="scientific">Muribacter muris</name>
    <dbReference type="NCBI Taxonomy" id="67855"/>
    <lineage>
        <taxon>Bacteria</taxon>
        <taxon>Pseudomonadati</taxon>
        <taxon>Pseudomonadota</taxon>
        <taxon>Gammaproteobacteria</taxon>
        <taxon>Pasteurellales</taxon>
        <taxon>Pasteurellaceae</taxon>
        <taxon>Muribacter</taxon>
    </lineage>
</organism>
<dbReference type="PATRIC" id="fig|67855.3.peg.247"/>
<proteinExistence type="predicted"/>
<reference evidence="2 3" key="1">
    <citation type="submission" date="2014-12" db="EMBL/GenBank/DDBJ databases">
        <title>Reclassification of Actinobacillus muris as Muribacter muris.</title>
        <authorList>
            <person name="Christensen H."/>
            <person name="Nicklas W."/>
            <person name="Bisgaard M."/>
        </authorList>
    </citation>
    <scope>NUCLEOTIDE SEQUENCE [LARGE SCALE GENOMIC DNA]</scope>
    <source>
        <strain evidence="2 3">Ackerman80-443D</strain>
    </source>
</reference>
<dbReference type="InterPro" id="IPR036515">
    <property type="entry name" value="Transposase_17_sf"/>
</dbReference>
<dbReference type="GO" id="GO:0006313">
    <property type="term" value="P:DNA transposition"/>
    <property type="evidence" value="ECO:0007669"/>
    <property type="project" value="InterPro"/>
</dbReference>
<dbReference type="PANTHER" id="PTHR36966:SF1">
    <property type="entry name" value="REP-ASSOCIATED TYROSINE TRANSPOSASE"/>
    <property type="match status" value="1"/>
</dbReference>